<evidence type="ECO:0000313" key="1">
    <source>
        <dbReference type="EMBL" id="VFU59879.1"/>
    </source>
</evidence>
<protein>
    <submittedName>
        <fullName evidence="1">Uncharacterized protein</fullName>
    </submittedName>
</protein>
<organism evidence="1">
    <name type="scientific">Salix viminalis</name>
    <name type="common">Common osier</name>
    <name type="synonym">Basket willow</name>
    <dbReference type="NCBI Taxonomy" id="40686"/>
    <lineage>
        <taxon>Eukaryota</taxon>
        <taxon>Viridiplantae</taxon>
        <taxon>Streptophyta</taxon>
        <taxon>Embryophyta</taxon>
        <taxon>Tracheophyta</taxon>
        <taxon>Spermatophyta</taxon>
        <taxon>Magnoliopsida</taxon>
        <taxon>eudicotyledons</taxon>
        <taxon>Gunneridae</taxon>
        <taxon>Pentapetalae</taxon>
        <taxon>rosids</taxon>
        <taxon>fabids</taxon>
        <taxon>Malpighiales</taxon>
        <taxon>Salicaceae</taxon>
        <taxon>Saliceae</taxon>
        <taxon>Salix</taxon>
    </lineage>
</organism>
<proteinExistence type="predicted"/>
<gene>
    <name evidence="1" type="ORF">SVIM_LOCUS442041</name>
</gene>
<reference evidence="1" key="1">
    <citation type="submission" date="2019-03" db="EMBL/GenBank/DDBJ databases">
        <authorList>
            <person name="Mank J."/>
            <person name="Almeida P."/>
        </authorList>
    </citation>
    <scope>NUCLEOTIDE SEQUENCE</scope>
    <source>
        <strain evidence="1">78183</strain>
    </source>
</reference>
<accession>A0A6N2NF32</accession>
<dbReference type="EMBL" id="CAADRP010002040">
    <property type="protein sequence ID" value="VFU59879.1"/>
    <property type="molecule type" value="Genomic_DNA"/>
</dbReference>
<sequence>MWGEAIIKSIIIRIAVSKGGLESSKFQSYLHTVLSFNTFRKTPIKNTEKLPKP</sequence>
<dbReference type="AlphaFoldDB" id="A0A6N2NF32"/>
<name>A0A6N2NF32_SALVM</name>